<proteinExistence type="inferred from homology"/>
<organism evidence="8 9">
    <name type="scientific">Massarina eburnea CBS 473.64</name>
    <dbReference type="NCBI Taxonomy" id="1395130"/>
    <lineage>
        <taxon>Eukaryota</taxon>
        <taxon>Fungi</taxon>
        <taxon>Dikarya</taxon>
        <taxon>Ascomycota</taxon>
        <taxon>Pezizomycotina</taxon>
        <taxon>Dothideomycetes</taxon>
        <taxon>Pleosporomycetidae</taxon>
        <taxon>Pleosporales</taxon>
        <taxon>Massarineae</taxon>
        <taxon>Massarinaceae</taxon>
        <taxon>Massarina</taxon>
    </lineage>
</organism>
<comment type="similarity">
    <text evidence="5">Belongs to the SAT4 family.</text>
</comment>
<evidence type="ECO:0000256" key="4">
    <source>
        <dbReference type="ARBA" id="ARBA00023136"/>
    </source>
</evidence>
<feature type="domain" description="Rhodopsin" evidence="7">
    <location>
        <begin position="27"/>
        <end position="265"/>
    </location>
</feature>
<feature type="transmembrane region" description="Helical" evidence="6">
    <location>
        <begin position="82"/>
        <end position="103"/>
    </location>
</feature>
<reference evidence="8" key="1">
    <citation type="journal article" date="2020" name="Stud. Mycol.">
        <title>101 Dothideomycetes genomes: a test case for predicting lifestyles and emergence of pathogens.</title>
        <authorList>
            <person name="Haridas S."/>
            <person name="Albert R."/>
            <person name="Binder M."/>
            <person name="Bloem J."/>
            <person name="Labutti K."/>
            <person name="Salamov A."/>
            <person name="Andreopoulos B."/>
            <person name="Baker S."/>
            <person name="Barry K."/>
            <person name="Bills G."/>
            <person name="Bluhm B."/>
            <person name="Cannon C."/>
            <person name="Castanera R."/>
            <person name="Culley D."/>
            <person name="Daum C."/>
            <person name="Ezra D."/>
            <person name="Gonzalez J."/>
            <person name="Henrissat B."/>
            <person name="Kuo A."/>
            <person name="Liang C."/>
            <person name="Lipzen A."/>
            <person name="Lutzoni F."/>
            <person name="Magnuson J."/>
            <person name="Mondo S."/>
            <person name="Nolan M."/>
            <person name="Ohm R."/>
            <person name="Pangilinan J."/>
            <person name="Park H.-J."/>
            <person name="Ramirez L."/>
            <person name="Alfaro M."/>
            <person name="Sun H."/>
            <person name="Tritt A."/>
            <person name="Yoshinaga Y."/>
            <person name="Zwiers L.-H."/>
            <person name="Turgeon B."/>
            <person name="Goodwin S."/>
            <person name="Spatafora J."/>
            <person name="Crous P."/>
            <person name="Grigoriev I."/>
        </authorList>
    </citation>
    <scope>NUCLEOTIDE SEQUENCE</scope>
    <source>
        <strain evidence="8">CBS 473.64</strain>
    </source>
</reference>
<evidence type="ECO:0000256" key="1">
    <source>
        <dbReference type="ARBA" id="ARBA00004141"/>
    </source>
</evidence>
<sequence>MSSTFRVVTYAVTWIAYPLGIASCLTRFYCRSVITKNWAFDDWVAVGVMLAIAGQLIQWQLFLDTGCALPEEESRCNYTDPSGRLLLLLWIQEFFYYFVHFLIKESFLSFYHRLSPDRGFRIMLWIGHIANIMILCQNELLSVFQCMPIIAAIKPFEYPDAKCVERLVIFFVPAGLNIILDIYILILPMRTVWTLQMPIRRKIAILSVFSFGISALLVGLVRFHSLISLNSNTNTSHGVGEMMIVAALEFNLATLAVNLPAMKCLWLKIQNKSSFESSTGPTAGTPLQQGYGLSTIGKKKQKSKMNDLGTITRLEQGVQGSESEEELWKKGLVGIGKNGGIVVSKDVIQEEHILNSQDRECERKTKYEPWGSGT</sequence>
<gene>
    <name evidence="8" type="ORF">P280DRAFT_390538</name>
</gene>
<feature type="transmembrane region" description="Helical" evidence="6">
    <location>
        <begin position="42"/>
        <end position="62"/>
    </location>
</feature>
<dbReference type="InterPro" id="IPR049326">
    <property type="entry name" value="Rhodopsin_dom_fungi"/>
</dbReference>
<evidence type="ECO:0000256" key="2">
    <source>
        <dbReference type="ARBA" id="ARBA00022692"/>
    </source>
</evidence>
<dbReference type="EMBL" id="MU006778">
    <property type="protein sequence ID" value="KAF2645134.1"/>
    <property type="molecule type" value="Genomic_DNA"/>
</dbReference>
<keyword evidence="9" id="KW-1185">Reference proteome</keyword>
<comment type="subcellular location">
    <subcellularLocation>
        <location evidence="1">Membrane</location>
        <topology evidence="1">Multi-pass membrane protein</topology>
    </subcellularLocation>
</comment>
<dbReference type="PANTHER" id="PTHR33048:SF47">
    <property type="entry name" value="INTEGRAL MEMBRANE PROTEIN-RELATED"/>
    <property type="match status" value="1"/>
</dbReference>
<dbReference type="PROSITE" id="PS51257">
    <property type="entry name" value="PROKAR_LIPOPROTEIN"/>
    <property type="match status" value="1"/>
</dbReference>
<evidence type="ECO:0000313" key="9">
    <source>
        <dbReference type="Proteomes" id="UP000799753"/>
    </source>
</evidence>
<dbReference type="Proteomes" id="UP000799753">
    <property type="component" value="Unassembled WGS sequence"/>
</dbReference>
<dbReference type="PANTHER" id="PTHR33048">
    <property type="entry name" value="PTH11-LIKE INTEGRAL MEMBRANE PROTEIN (AFU_ORTHOLOGUE AFUA_5G11245)"/>
    <property type="match status" value="1"/>
</dbReference>
<feature type="transmembrane region" description="Helical" evidence="6">
    <location>
        <begin position="124"/>
        <end position="150"/>
    </location>
</feature>
<keyword evidence="4 6" id="KW-0472">Membrane</keyword>
<protein>
    <recommendedName>
        <fullName evidence="7">Rhodopsin domain-containing protein</fullName>
    </recommendedName>
</protein>
<dbReference type="Pfam" id="PF20684">
    <property type="entry name" value="Fung_rhodopsin"/>
    <property type="match status" value="1"/>
</dbReference>
<dbReference type="GO" id="GO:0016020">
    <property type="term" value="C:membrane"/>
    <property type="evidence" value="ECO:0007669"/>
    <property type="project" value="UniProtKB-SubCell"/>
</dbReference>
<accession>A0A6A6SFX3</accession>
<evidence type="ECO:0000256" key="5">
    <source>
        <dbReference type="ARBA" id="ARBA00038359"/>
    </source>
</evidence>
<keyword evidence="3 6" id="KW-1133">Transmembrane helix</keyword>
<dbReference type="OrthoDB" id="5329176at2759"/>
<keyword evidence="2 6" id="KW-0812">Transmembrane</keyword>
<evidence type="ECO:0000259" key="7">
    <source>
        <dbReference type="Pfam" id="PF20684"/>
    </source>
</evidence>
<dbReference type="AlphaFoldDB" id="A0A6A6SFX3"/>
<evidence type="ECO:0000313" key="8">
    <source>
        <dbReference type="EMBL" id="KAF2645134.1"/>
    </source>
</evidence>
<evidence type="ECO:0000256" key="6">
    <source>
        <dbReference type="SAM" id="Phobius"/>
    </source>
</evidence>
<feature type="transmembrane region" description="Helical" evidence="6">
    <location>
        <begin position="170"/>
        <end position="191"/>
    </location>
</feature>
<name>A0A6A6SFX3_9PLEO</name>
<evidence type="ECO:0000256" key="3">
    <source>
        <dbReference type="ARBA" id="ARBA00022989"/>
    </source>
</evidence>
<feature type="transmembrane region" description="Helical" evidence="6">
    <location>
        <begin position="203"/>
        <end position="223"/>
    </location>
</feature>
<feature type="transmembrane region" description="Helical" evidence="6">
    <location>
        <begin position="12"/>
        <end position="30"/>
    </location>
</feature>
<dbReference type="InterPro" id="IPR052337">
    <property type="entry name" value="SAT4-like"/>
</dbReference>